<gene>
    <name evidence="2" type="ORF">ACFFJ6_23125</name>
</gene>
<accession>A0ABV6EZZ0</accession>
<evidence type="ECO:0000313" key="2">
    <source>
        <dbReference type="EMBL" id="MFC0243396.1"/>
    </source>
</evidence>
<feature type="compositionally biased region" description="Low complexity" evidence="1">
    <location>
        <begin position="1"/>
        <end position="19"/>
    </location>
</feature>
<reference evidence="2 3" key="1">
    <citation type="submission" date="2024-09" db="EMBL/GenBank/DDBJ databases">
        <authorList>
            <person name="Sun Q."/>
            <person name="Mori K."/>
        </authorList>
    </citation>
    <scope>NUCLEOTIDE SEQUENCE [LARGE SCALE GENOMIC DNA]</scope>
    <source>
        <strain evidence="2 3">KCTC 23279</strain>
    </source>
</reference>
<sequence length="132" mass="13286">SPSAKAAAPSAPASSLRSSSNEESDAEVSTGPRARFIVLAAFLLALPAAGQAACPDRPPCKGCGCKGGTGYRAPDGHCVGFRELDKVCGTPPSRCVFENAPGTGANRECALAPPSNRASRPAPEAAPVEPPE</sequence>
<comment type="caution">
    <text evidence="2">The sequence shown here is derived from an EMBL/GenBank/DDBJ whole genome shotgun (WGS) entry which is preliminary data.</text>
</comment>
<evidence type="ECO:0000313" key="3">
    <source>
        <dbReference type="Proteomes" id="UP001589775"/>
    </source>
</evidence>
<protein>
    <submittedName>
        <fullName evidence="2">Uncharacterized protein</fullName>
    </submittedName>
</protein>
<proteinExistence type="predicted"/>
<name>A0ABV6EZZ0_9BRAD</name>
<dbReference type="EMBL" id="JBHLWM010000010">
    <property type="protein sequence ID" value="MFC0243396.1"/>
    <property type="molecule type" value="Genomic_DNA"/>
</dbReference>
<evidence type="ECO:0000256" key="1">
    <source>
        <dbReference type="SAM" id="MobiDB-lite"/>
    </source>
</evidence>
<feature type="compositionally biased region" description="Low complexity" evidence="1">
    <location>
        <begin position="110"/>
        <end position="132"/>
    </location>
</feature>
<feature type="region of interest" description="Disordered" evidence="1">
    <location>
        <begin position="1"/>
        <end position="30"/>
    </location>
</feature>
<feature type="non-terminal residue" evidence="2">
    <location>
        <position position="1"/>
    </location>
</feature>
<feature type="region of interest" description="Disordered" evidence="1">
    <location>
        <begin position="109"/>
        <end position="132"/>
    </location>
</feature>
<keyword evidence="3" id="KW-1185">Reference proteome</keyword>
<organism evidence="2 3">
    <name type="scientific">Rhodopseudomonas telluris</name>
    <dbReference type="NCBI Taxonomy" id="644215"/>
    <lineage>
        <taxon>Bacteria</taxon>
        <taxon>Pseudomonadati</taxon>
        <taxon>Pseudomonadota</taxon>
        <taxon>Alphaproteobacteria</taxon>
        <taxon>Hyphomicrobiales</taxon>
        <taxon>Nitrobacteraceae</taxon>
        <taxon>Rhodopseudomonas</taxon>
    </lineage>
</organism>
<dbReference type="RefSeq" id="WP_378392361.1">
    <property type="nucleotide sequence ID" value="NZ_JBHLWM010000010.1"/>
</dbReference>
<dbReference type="Proteomes" id="UP001589775">
    <property type="component" value="Unassembled WGS sequence"/>
</dbReference>